<feature type="compositionally biased region" description="Low complexity" evidence="1">
    <location>
        <begin position="244"/>
        <end position="259"/>
    </location>
</feature>
<feature type="compositionally biased region" description="Low complexity" evidence="1">
    <location>
        <begin position="175"/>
        <end position="187"/>
    </location>
</feature>
<keyword evidence="2" id="KW-1133">Transmembrane helix</keyword>
<feature type="transmembrane region" description="Helical" evidence="2">
    <location>
        <begin position="22"/>
        <end position="41"/>
    </location>
</feature>
<gene>
    <name evidence="3" type="ORF">GCM10010470_49320</name>
</gene>
<proteinExistence type="predicted"/>
<keyword evidence="2" id="KW-0472">Membrane</keyword>
<feature type="transmembrane region" description="Helical" evidence="2">
    <location>
        <begin position="47"/>
        <end position="68"/>
    </location>
</feature>
<sequence length="287" mass="27998">MSVPHGTPPPASSRPGSSGPDLNLILTLVIAGTGAVGYVLGFVDASAVTSMSGFALITAAGLGALRLLPKAPNTLYAVAPLSVYAALGFLQQLVGGLSAGIMVVVLLVALVQAAAAVTALLIENDVVSPSALTPKPSAEPRRENPDSGGFPAPPQWGPPSGPHPKPGWNPPSGPQPAGWNPPSGGAPAQPPQPAPPAQPSQPPGGQNPGAQPLGGQNPGGQPQGGQAQGGQPQGGQAQGGQNPGGQPAQPSQPPQSGGPSQPPSSPPPQGGQPGGSQGTRQMPHPGF</sequence>
<keyword evidence="4" id="KW-1185">Reference proteome</keyword>
<keyword evidence="2" id="KW-0812">Transmembrane</keyword>
<dbReference type="RefSeq" id="WP_344683548.1">
    <property type="nucleotide sequence ID" value="NZ_BAAAUX010000020.1"/>
</dbReference>
<evidence type="ECO:0000256" key="2">
    <source>
        <dbReference type="SAM" id="Phobius"/>
    </source>
</evidence>
<feature type="transmembrane region" description="Helical" evidence="2">
    <location>
        <begin position="100"/>
        <end position="122"/>
    </location>
</feature>
<protein>
    <recommendedName>
        <fullName evidence="5">Cell surface protein</fullName>
    </recommendedName>
</protein>
<evidence type="ECO:0000313" key="3">
    <source>
        <dbReference type="EMBL" id="GAA2808203.1"/>
    </source>
</evidence>
<dbReference type="Proteomes" id="UP001500979">
    <property type="component" value="Unassembled WGS sequence"/>
</dbReference>
<reference evidence="3 4" key="1">
    <citation type="journal article" date="2019" name="Int. J. Syst. Evol. Microbiol.">
        <title>The Global Catalogue of Microorganisms (GCM) 10K type strain sequencing project: providing services to taxonomists for standard genome sequencing and annotation.</title>
        <authorList>
            <consortium name="The Broad Institute Genomics Platform"/>
            <consortium name="The Broad Institute Genome Sequencing Center for Infectious Disease"/>
            <person name="Wu L."/>
            <person name="Ma J."/>
        </authorList>
    </citation>
    <scope>NUCLEOTIDE SEQUENCE [LARGE SCALE GENOMIC DNA]</scope>
    <source>
        <strain evidence="3 4">JCM 9383</strain>
    </source>
</reference>
<feature type="compositionally biased region" description="Gly residues" evidence="1">
    <location>
        <begin position="216"/>
        <end position="243"/>
    </location>
</feature>
<dbReference type="InterPro" id="IPR035166">
    <property type="entry name" value="DUF5336"/>
</dbReference>
<feature type="compositionally biased region" description="Pro residues" evidence="1">
    <location>
        <begin position="151"/>
        <end position="174"/>
    </location>
</feature>
<dbReference type="EMBL" id="BAAAUX010000020">
    <property type="protein sequence ID" value="GAA2808203.1"/>
    <property type="molecule type" value="Genomic_DNA"/>
</dbReference>
<feature type="region of interest" description="Disordered" evidence="1">
    <location>
        <begin position="129"/>
        <end position="287"/>
    </location>
</feature>
<evidence type="ECO:0000313" key="4">
    <source>
        <dbReference type="Proteomes" id="UP001500979"/>
    </source>
</evidence>
<accession>A0ABN3VID4</accession>
<feature type="compositionally biased region" description="Pro residues" evidence="1">
    <location>
        <begin position="260"/>
        <end position="270"/>
    </location>
</feature>
<dbReference type="Pfam" id="PF17270">
    <property type="entry name" value="DUF5336"/>
    <property type="match status" value="1"/>
</dbReference>
<comment type="caution">
    <text evidence="3">The sequence shown here is derived from an EMBL/GenBank/DDBJ whole genome shotgun (WGS) entry which is preliminary data.</text>
</comment>
<organism evidence="3 4">
    <name type="scientific">Saccharopolyspora taberi</name>
    <dbReference type="NCBI Taxonomy" id="60895"/>
    <lineage>
        <taxon>Bacteria</taxon>
        <taxon>Bacillati</taxon>
        <taxon>Actinomycetota</taxon>
        <taxon>Actinomycetes</taxon>
        <taxon>Pseudonocardiales</taxon>
        <taxon>Pseudonocardiaceae</taxon>
        <taxon>Saccharopolyspora</taxon>
    </lineage>
</organism>
<feature type="compositionally biased region" description="Pro residues" evidence="1">
    <location>
        <begin position="188"/>
        <end position="202"/>
    </location>
</feature>
<evidence type="ECO:0008006" key="5">
    <source>
        <dbReference type="Google" id="ProtNLM"/>
    </source>
</evidence>
<name>A0ABN3VID4_9PSEU</name>
<evidence type="ECO:0000256" key="1">
    <source>
        <dbReference type="SAM" id="MobiDB-lite"/>
    </source>
</evidence>